<keyword evidence="2" id="KW-1185">Reference proteome</keyword>
<accession>A0ACC1N1T9</accession>
<reference evidence="1" key="1">
    <citation type="submission" date="2022-08" db="EMBL/GenBank/DDBJ databases">
        <title>Genome Sequence of Pycnoporus sanguineus.</title>
        <authorList>
            <person name="Buettner E."/>
        </authorList>
    </citation>
    <scope>NUCLEOTIDE SEQUENCE</scope>
    <source>
        <strain evidence="1">CG-C14</strain>
    </source>
</reference>
<organism evidence="1 2">
    <name type="scientific">Trametes sanguinea</name>
    <dbReference type="NCBI Taxonomy" id="158606"/>
    <lineage>
        <taxon>Eukaryota</taxon>
        <taxon>Fungi</taxon>
        <taxon>Dikarya</taxon>
        <taxon>Basidiomycota</taxon>
        <taxon>Agaricomycotina</taxon>
        <taxon>Agaricomycetes</taxon>
        <taxon>Polyporales</taxon>
        <taxon>Polyporaceae</taxon>
        <taxon>Trametes</taxon>
    </lineage>
</organism>
<proteinExistence type="predicted"/>
<protein>
    <submittedName>
        <fullName evidence="1">Uncharacterized protein</fullName>
    </submittedName>
</protein>
<gene>
    <name evidence="1" type="ORF">NUW54_g12272</name>
</gene>
<comment type="caution">
    <text evidence="1">The sequence shown here is derived from an EMBL/GenBank/DDBJ whole genome shotgun (WGS) entry which is preliminary data.</text>
</comment>
<sequence>MSFSMQFGGRDIFRASAGTHHDVPDKGMSQHHGGPYYGKHPARTSTNIGWLDKKIAYVEDPACRDVPLHRAISEFQEFIEKDAVIYMGFHQMFEQVPNKPPYNRDPTGKPQVRDYKLMLKLFNHIISTAPAFEDHEFVGFPINAILDWPMGTPAGMAMFSRPDVNVHFHKMFDVWAAFLDSEESNAVLNSGATGWFGLRASKAMPHFVETYVCDPSLPHYGFKSWNDFFTRRFRDGCLREHRLPDRPSGAEDGLLLGQGAVILS</sequence>
<dbReference type="Proteomes" id="UP001144978">
    <property type="component" value="Unassembled WGS sequence"/>
</dbReference>
<dbReference type="EMBL" id="JANSHE010005157">
    <property type="protein sequence ID" value="KAJ2972414.1"/>
    <property type="molecule type" value="Genomic_DNA"/>
</dbReference>
<evidence type="ECO:0000313" key="1">
    <source>
        <dbReference type="EMBL" id="KAJ2972414.1"/>
    </source>
</evidence>
<name>A0ACC1N1T9_9APHY</name>
<evidence type="ECO:0000313" key="2">
    <source>
        <dbReference type="Proteomes" id="UP001144978"/>
    </source>
</evidence>